<dbReference type="Pfam" id="PF00239">
    <property type="entry name" value="Resolvase"/>
    <property type="match status" value="1"/>
</dbReference>
<reference evidence="3" key="1">
    <citation type="submission" date="2021-12" db="EMBL/GenBank/DDBJ databases">
        <title>Discovery of the Pendulisporaceae a myxobacterial family with distinct sporulation behavior and unique specialized metabolism.</title>
        <authorList>
            <person name="Garcia R."/>
            <person name="Popoff A."/>
            <person name="Bader C.D."/>
            <person name="Loehr J."/>
            <person name="Walesch S."/>
            <person name="Walt C."/>
            <person name="Boldt J."/>
            <person name="Bunk B."/>
            <person name="Haeckl F.J.F.P.J."/>
            <person name="Gunesch A.P."/>
            <person name="Birkelbach J."/>
            <person name="Nuebel U."/>
            <person name="Pietschmann T."/>
            <person name="Bach T."/>
            <person name="Mueller R."/>
        </authorList>
    </citation>
    <scope>NUCLEOTIDE SEQUENCE</scope>
    <source>
        <strain evidence="3">MSr11367</strain>
    </source>
</reference>
<dbReference type="InterPro" id="IPR011109">
    <property type="entry name" value="DNA_bind_recombinase_dom"/>
</dbReference>
<dbReference type="Pfam" id="PF07508">
    <property type="entry name" value="Recombinase"/>
    <property type="match status" value="1"/>
</dbReference>
<dbReference type="PANTHER" id="PTHR30461:SF23">
    <property type="entry name" value="DNA RECOMBINASE-RELATED"/>
    <property type="match status" value="1"/>
</dbReference>
<dbReference type="PROSITE" id="PS51736">
    <property type="entry name" value="RECOMBINASES_3"/>
    <property type="match status" value="1"/>
</dbReference>
<evidence type="ECO:0000313" key="3">
    <source>
        <dbReference type="EMBL" id="WXB05359.1"/>
    </source>
</evidence>
<keyword evidence="4" id="KW-1185">Reference proteome</keyword>
<accession>A0ABZ2L358</accession>
<dbReference type="PANTHER" id="PTHR30461">
    <property type="entry name" value="DNA-INVERTASE FROM LAMBDOID PROPHAGE"/>
    <property type="match status" value="1"/>
</dbReference>
<dbReference type="Gene3D" id="3.90.1750.20">
    <property type="entry name" value="Putative Large Serine Recombinase, Chain B, Domain 2"/>
    <property type="match status" value="1"/>
</dbReference>
<dbReference type="SUPFAM" id="SSF53041">
    <property type="entry name" value="Resolvase-like"/>
    <property type="match status" value="1"/>
</dbReference>
<evidence type="ECO:0000259" key="1">
    <source>
        <dbReference type="PROSITE" id="PS51736"/>
    </source>
</evidence>
<proteinExistence type="predicted"/>
<dbReference type="InterPro" id="IPR006119">
    <property type="entry name" value="Resolv_N"/>
</dbReference>
<dbReference type="PROSITE" id="PS51737">
    <property type="entry name" value="RECOMBINASE_DNA_BIND"/>
    <property type="match status" value="1"/>
</dbReference>
<dbReference type="InterPro" id="IPR038109">
    <property type="entry name" value="DNA_bind_recomb_sf"/>
</dbReference>
<dbReference type="CDD" id="cd00338">
    <property type="entry name" value="Ser_Recombinase"/>
    <property type="match status" value="1"/>
</dbReference>
<protein>
    <submittedName>
        <fullName evidence="3">Recombinase family protein</fullName>
    </submittedName>
</protein>
<evidence type="ECO:0000313" key="4">
    <source>
        <dbReference type="Proteomes" id="UP001374803"/>
    </source>
</evidence>
<dbReference type="SMART" id="SM00857">
    <property type="entry name" value="Resolvase"/>
    <property type="match status" value="1"/>
</dbReference>
<feature type="domain" description="Resolvase/invertase-type recombinase catalytic" evidence="1">
    <location>
        <begin position="1"/>
        <end position="142"/>
    </location>
</feature>
<name>A0ABZ2L358_9BACT</name>
<dbReference type="Gene3D" id="3.40.50.1390">
    <property type="entry name" value="Resolvase, N-terminal catalytic domain"/>
    <property type="match status" value="1"/>
</dbReference>
<dbReference type="InterPro" id="IPR036162">
    <property type="entry name" value="Resolvase-like_N_sf"/>
</dbReference>
<dbReference type="InterPro" id="IPR025827">
    <property type="entry name" value="Zn_ribbon_recom_dom"/>
</dbReference>
<dbReference type="Proteomes" id="UP001374803">
    <property type="component" value="Chromosome"/>
</dbReference>
<dbReference type="InterPro" id="IPR050639">
    <property type="entry name" value="SSR_resolvase"/>
</dbReference>
<feature type="domain" description="Recombinase" evidence="2">
    <location>
        <begin position="150"/>
        <end position="275"/>
    </location>
</feature>
<sequence>MSTTEQAERELSIFAQQRAADEYAAKHGQTIAKHYIEAGASGMNANRKVFREMLADVFMPGSDIGTIVVYHTSRFTRNATEARVVKEKLRKLGVRVISICQETPNDPMGELIQGIYECIDQYESEVNGLRVSAAMREAIRQGYYPAPRPPYGFRCMKVEVRPGVARSVLIHDEHEAELVRLIFQLYIASSGAKAVARTLNQRRLFYRQGAPWSRDRVLDVLQESAVRGTYVWGKVSARRCKRNDPAEWLELPVKAIVEPALCDLVDQLRKDRDLERAPGHQVETVNLLAKLVRCPKCDANYQLETSTKRSRRRGLYTYRYYNCRTACRVGKEGCIGARIPCARLDEAVLDFIADSICTRPRCENLLVHLTSNSAREERRARKVAQLQGDLEDVRDHMTRWTTVVERDDRHRALGEKSIRELQTQVRHLLRLLEPTAPPADSASSQHLDPQTLQEAWRALVTGGGTVSRNYVQHLIARIEVRENEIRIVPREPFPQ</sequence>
<organism evidence="3 4">
    <name type="scientific">Pendulispora rubella</name>
    <dbReference type="NCBI Taxonomy" id="2741070"/>
    <lineage>
        <taxon>Bacteria</taxon>
        <taxon>Pseudomonadati</taxon>
        <taxon>Myxococcota</taxon>
        <taxon>Myxococcia</taxon>
        <taxon>Myxococcales</taxon>
        <taxon>Sorangiineae</taxon>
        <taxon>Pendulisporaceae</taxon>
        <taxon>Pendulispora</taxon>
    </lineage>
</organism>
<dbReference type="EMBL" id="CP089983">
    <property type="protein sequence ID" value="WXB05359.1"/>
    <property type="molecule type" value="Genomic_DNA"/>
</dbReference>
<evidence type="ECO:0000259" key="2">
    <source>
        <dbReference type="PROSITE" id="PS51737"/>
    </source>
</evidence>
<dbReference type="Pfam" id="PF13408">
    <property type="entry name" value="Zn_ribbon_recom"/>
    <property type="match status" value="1"/>
</dbReference>
<gene>
    <name evidence="3" type="ORF">LVJ94_51740</name>
</gene>